<sequence length="155" mass="17119">MAVSIEETAVTDTGFAALVTALDDYQQPLYPAASCYSVSVEEMTSSETCAFVAKSAGDYAGCGCLYISEGKIAEIKRMYVDPRFRGQGIAYRLIEVIEQKAQSLGYGELYLETGVNQPEAISLYRKTGYRQTTRFGNYPPDPLSIYMMKRLKGQA</sequence>
<dbReference type="EMBL" id="PESE01000002">
    <property type="protein sequence ID" value="PYD38988.1"/>
    <property type="molecule type" value="Genomic_DNA"/>
</dbReference>
<proteinExistence type="predicted"/>
<protein>
    <submittedName>
        <fullName evidence="3">N-acetyltransferase</fullName>
    </submittedName>
</protein>
<dbReference type="InterPro" id="IPR000182">
    <property type="entry name" value="GNAT_dom"/>
</dbReference>
<dbReference type="PROSITE" id="PS51186">
    <property type="entry name" value="GNAT"/>
    <property type="match status" value="1"/>
</dbReference>
<evidence type="ECO:0000256" key="2">
    <source>
        <dbReference type="ARBA" id="ARBA00023315"/>
    </source>
</evidence>
<dbReference type="AlphaFoldDB" id="A0A318P1L8"/>
<comment type="caution">
    <text evidence="3">The sequence shown here is derived from an EMBL/GenBank/DDBJ whole genome shotgun (WGS) entry which is preliminary data.</text>
</comment>
<evidence type="ECO:0000313" key="4">
    <source>
        <dbReference type="Proteomes" id="UP000248196"/>
    </source>
</evidence>
<dbReference type="CDD" id="cd04301">
    <property type="entry name" value="NAT_SF"/>
    <property type="match status" value="1"/>
</dbReference>
<dbReference type="Proteomes" id="UP000248196">
    <property type="component" value="Unassembled WGS sequence"/>
</dbReference>
<dbReference type="PANTHER" id="PTHR43877:SF2">
    <property type="entry name" value="AMINOALKYLPHOSPHONATE N-ACETYLTRANSFERASE-RELATED"/>
    <property type="match status" value="1"/>
</dbReference>
<dbReference type="Pfam" id="PF00583">
    <property type="entry name" value="Acetyltransf_1"/>
    <property type="match status" value="1"/>
</dbReference>
<dbReference type="GO" id="GO:0016747">
    <property type="term" value="F:acyltransferase activity, transferring groups other than amino-acyl groups"/>
    <property type="evidence" value="ECO:0007669"/>
    <property type="project" value="InterPro"/>
</dbReference>
<evidence type="ECO:0000313" key="3">
    <source>
        <dbReference type="EMBL" id="PYD38988.1"/>
    </source>
</evidence>
<organism evidence="3 4">
    <name type="scientific">Serratia plymuthica</name>
    <dbReference type="NCBI Taxonomy" id="82996"/>
    <lineage>
        <taxon>Bacteria</taxon>
        <taxon>Pseudomonadati</taxon>
        <taxon>Pseudomonadota</taxon>
        <taxon>Gammaproteobacteria</taxon>
        <taxon>Enterobacterales</taxon>
        <taxon>Yersiniaceae</taxon>
        <taxon>Serratia</taxon>
    </lineage>
</organism>
<dbReference type="InterPro" id="IPR050832">
    <property type="entry name" value="Bact_Acetyltransf"/>
</dbReference>
<dbReference type="OrthoDB" id="9803233at2"/>
<accession>A0A318P1L8</accession>
<keyword evidence="1 3" id="KW-0808">Transferase</keyword>
<dbReference type="SUPFAM" id="SSF55729">
    <property type="entry name" value="Acyl-CoA N-acyltransferases (Nat)"/>
    <property type="match status" value="1"/>
</dbReference>
<name>A0A318P1L8_SERPL</name>
<keyword evidence="2" id="KW-0012">Acyltransferase</keyword>
<dbReference type="InterPro" id="IPR016181">
    <property type="entry name" value="Acyl_CoA_acyltransferase"/>
</dbReference>
<dbReference type="PANTHER" id="PTHR43877">
    <property type="entry name" value="AMINOALKYLPHOSPHONATE N-ACETYLTRANSFERASE-RELATED-RELATED"/>
    <property type="match status" value="1"/>
</dbReference>
<evidence type="ECO:0000256" key="1">
    <source>
        <dbReference type="ARBA" id="ARBA00022679"/>
    </source>
</evidence>
<dbReference type="RefSeq" id="WP_004943325.1">
    <property type="nucleotide sequence ID" value="NZ_PESE01000002.1"/>
</dbReference>
<reference evidence="3 4" key="1">
    <citation type="submission" date="2017-11" db="EMBL/GenBank/DDBJ databases">
        <title>Genome sequence of the oocydin A producing rhizobacterium Serratia plymuthica 4Rx5.</title>
        <authorList>
            <person name="Matilla M.A."/>
            <person name="Udaondo Z."/>
            <person name="Salmond G.P.C."/>
        </authorList>
    </citation>
    <scope>NUCLEOTIDE SEQUENCE [LARGE SCALE GENOMIC DNA]</scope>
    <source>
        <strain evidence="3 4">4Rx5</strain>
    </source>
</reference>
<dbReference type="Gene3D" id="3.40.630.30">
    <property type="match status" value="1"/>
</dbReference>
<gene>
    <name evidence="3" type="ORF">CT690_08095</name>
</gene>